<dbReference type="SMART" id="SM00054">
    <property type="entry name" value="EFh"/>
    <property type="match status" value="4"/>
</dbReference>
<evidence type="ECO:0000259" key="10">
    <source>
        <dbReference type="PROSITE" id="PS50011"/>
    </source>
</evidence>
<dbReference type="PROSITE" id="PS00107">
    <property type="entry name" value="PROTEIN_KINASE_ATP"/>
    <property type="match status" value="1"/>
</dbReference>
<keyword evidence="4" id="KW-0418">Kinase</keyword>
<comment type="caution">
    <text evidence="12">The sequence shown here is derived from an EMBL/GenBank/DDBJ whole genome shotgun (WGS) entry which is preliminary data.</text>
</comment>
<feature type="compositionally biased region" description="Low complexity" evidence="8">
    <location>
        <begin position="556"/>
        <end position="568"/>
    </location>
</feature>
<dbReference type="PROSITE" id="PS50222">
    <property type="entry name" value="EF_HAND_2"/>
    <property type="match status" value="3"/>
</dbReference>
<proteinExistence type="predicted"/>
<dbReference type="PROSITE" id="PS00108">
    <property type="entry name" value="PROTEIN_KINASE_ST"/>
    <property type="match status" value="1"/>
</dbReference>
<dbReference type="SUPFAM" id="SSF56112">
    <property type="entry name" value="Protein kinase-like (PK-like)"/>
    <property type="match status" value="1"/>
</dbReference>
<organism evidence="12 13">
    <name type="scientific">Pleodorina starrii</name>
    <dbReference type="NCBI Taxonomy" id="330485"/>
    <lineage>
        <taxon>Eukaryota</taxon>
        <taxon>Viridiplantae</taxon>
        <taxon>Chlorophyta</taxon>
        <taxon>core chlorophytes</taxon>
        <taxon>Chlorophyceae</taxon>
        <taxon>CS clade</taxon>
        <taxon>Chlamydomonadales</taxon>
        <taxon>Volvocaceae</taxon>
        <taxon>Pleodorina</taxon>
    </lineage>
</organism>
<dbReference type="InterPro" id="IPR050205">
    <property type="entry name" value="CDPK_Ser/Thr_kinases"/>
</dbReference>
<feature type="compositionally biased region" description="Pro residues" evidence="8">
    <location>
        <begin position="642"/>
        <end position="651"/>
    </location>
</feature>
<evidence type="ECO:0000256" key="4">
    <source>
        <dbReference type="ARBA" id="ARBA00022777"/>
    </source>
</evidence>
<keyword evidence="9" id="KW-0472">Membrane</keyword>
<dbReference type="FunFam" id="3.30.200.20:FF:000042">
    <property type="entry name" value="Aurora kinase A"/>
    <property type="match status" value="1"/>
</dbReference>
<evidence type="ECO:0000256" key="3">
    <source>
        <dbReference type="ARBA" id="ARBA00022741"/>
    </source>
</evidence>
<accession>A0A9W6F6H7</accession>
<evidence type="ECO:0000256" key="5">
    <source>
        <dbReference type="ARBA" id="ARBA00022837"/>
    </source>
</evidence>
<dbReference type="EMBL" id="BRXU01000021">
    <property type="protein sequence ID" value="GLC58093.1"/>
    <property type="molecule type" value="Genomic_DNA"/>
</dbReference>
<evidence type="ECO:0000313" key="12">
    <source>
        <dbReference type="EMBL" id="GLC58093.1"/>
    </source>
</evidence>
<dbReference type="Gene3D" id="3.30.200.20">
    <property type="entry name" value="Phosphorylase Kinase, domain 1"/>
    <property type="match status" value="1"/>
</dbReference>
<feature type="compositionally biased region" description="Low complexity" evidence="8">
    <location>
        <begin position="652"/>
        <end position="668"/>
    </location>
</feature>
<evidence type="ECO:0000313" key="13">
    <source>
        <dbReference type="Proteomes" id="UP001165080"/>
    </source>
</evidence>
<dbReference type="Gene3D" id="1.10.238.10">
    <property type="entry name" value="EF-hand"/>
    <property type="match status" value="1"/>
</dbReference>
<feature type="domain" description="Protein kinase" evidence="10">
    <location>
        <begin position="62"/>
        <end position="321"/>
    </location>
</feature>
<keyword evidence="13" id="KW-1185">Reference proteome</keyword>
<dbReference type="FunFam" id="1.10.238.10:FF:000001">
    <property type="entry name" value="Calmodulin 1"/>
    <property type="match status" value="1"/>
</dbReference>
<keyword evidence="5" id="KW-0106">Calcium</keyword>
<dbReference type="OrthoDB" id="40902at2759"/>
<dbReference type="InterPro" id="IPR000719">
    <property type="entry name" value="Prot_kinase_dom"/>
</dbReference>
<dbReference type="GO" id="GO:0004674">
    <property type="term" value="F:protein serine/threonine kinase activity"/>
    <property type="evidence" value="ECO:0007669"/>
    <property type="project" value="UniProtKB-KW"/>
</dbReference>
<evidence type="ECO:0000256" key="8">
    <source>
        <dbReference type="SAM" id="MobiDB-lite"/>
    </source>
</evidence>
<keyword evidence="9" id="KW-0812">Transmembrane</keyword>
<dbReference type="InterPro" id="IPR011992">
    <property type="entry name" value="EF-hand-dom_pair"/>
</dbReference>
<keyword evidence="3 7" id="KW-0547">Nucleotide-binding</keyword>
<keyword evidence="6 7" id="KW-0067">ATP-binding</keyword>
<feature type="compositionally biased region" description="Polar residues" evidence="8">
    <location>
        <begin position="597"/>
        <end position="608"/>
    </location>
</feature>
<dbReference type="InterPro" id="IPR018247">
    <property type="entry name" value="EF_Hand_1_Ca_BS"/>
</dbReference>
<evidence type="ECO:0000259" key="11">
    <source>
        <dbReference type="PROSITE" id="PS50222"/>
    </source>
</evidence>
<dbReference type="InterPro" id="IPR008271">
    <property type="entry name" value="Ser/Thr_kinase_AS"/>
</dbReference>
<dbReference type="GO" id="GO:0005524">
    <property type="term" value="F:ATP binding"/>
    <property type="evidence" value="ECO:0007669"/>
    <property type="project" value="UniProtKB-UniRule"/>
</dbReference>
<dbReference type="Pfam" id="PF00069">
    <property type="entry name" value="Pkinase"/>
    <property type="match status" value="1"/>
</dbReference>
<keyword evidence="1" id="KW-0723">Serine/threonine-protein kinase</keyword>
<feature type="region of interest" description="Disordered" evidence="8">
    <location>
        <begin position="547"/>
        <end position="668"/>
    </location>
</feature>
<dbReference type="InterPro" id="IPR011009">
    <property type="entry name" value="Kinase-like_dom_sf"/>
</dbReference>
<feature type="domain" description="EF-hand" evidence="11">
    <location>
        <begin position="364"/>
        <end position="399"/>
    </location>
</feature>
<evidence type="ECO:0000256" key="7">
    <source>
        <dbReference type="PROSITE-ProRule" id="PRU10141"/>
    </source>
</evidence>
<dbReference type="FunFam" id="1.10.510.10:FF:000178">
    <property type="entry name" value="Calcium-dependent protein kinase 5"/>
    <property type="match status" value="1"/>
</dbReference>
<name>A0A9W6F6H7_9CHLO</name>
<feature type="region of interest" description="Disordered" evidence="8">
    <location>
        <begin position="518"/>
        <end position="537"/>
    </location>
</feature>
<keyword evidence="9" id="KW-1133">Transmembrane helix</keyword>
<evidence type="ECO:0000256" key="9">
    <source>
        <dbReference type="SAM" id="Phobius"/>
    </source>
</evidence>
<dbReference type="Proteomes" id="UP001165080">
    <property type="component" value="Unassembled WGS sequence"/>
</dbReference>
<dbReference type="SMART" id="SM00220">
    <property type="entry name" value="S_TKc"/>
    <property type="match status" value="1"/>
</dbReference>
<dbReference type="GO" id="GO:0005509">
    <property type="term" value="F:calcium ion binding"/>
    <property type="evidence" value="ECO:0007669"/>
    <property type="project" value="InterPro"/>
</dbReference>
<evidence type="ECO:0000256" key="6">
    <source>
        <dbReference type="ARBA" id="ARBA00022840"/>
    </source>
</evidence>
<feature type="transmembrane region" description="Helical" evidence="9">
    <location>
        <begin position="246"/>
        <end position="264"/>
    </location>
</feature>
<evidence type="ECO:0008006" key="14">
    <source>
        <dbReference type="Google" id="ProtNLM"/>
    </source>
</evidence>
<gene>
    <name evidence="12" type="primary">PLEST009473</name>
    <name evidence="12" type="ORF">PLESTB_001317600</name>
</gene>
<dbReference type="AlphaFoldDB" id="A0A9W6F6H7"/>
<dbReference type="PANTHER" id="PTHR24349">
    <property type="entry name" value="SERINE/THREONINE-PROTEIN KINASE"/>
    <property type="match status" value="1"/>
</dbReference>
<dbReference type="PROSITE" id="PS00018">
    <property type="entry name" value="EF_HAND_1"/>
    <property type="match status" value="3"/>
</dbReference>
<sequence length="668" mass="72218">MGCGASVPAVAAPHVDGRAIVQECSAAIANSRVMSSMCSESPMAVGQLKVLQQDFRDIKNFYTFGKLLGKGQFGTCRLVIEKCSGERYAVKSISKRRLCSPGDVADVRREVQIMHHLAGHPNIVTIKDVFEDRGYVHLVEELCTGGELFDSIIERGHYSERDAAATFRCIASAVAHCHNMGVMHRDIKPENFLLSRPSPESAVVKGTDFGLSVFFSEGQVFSQVVGSAYYVAPEVLRKRYDKRADIWSLGVLLYILLCGVPPFYAETERGIFAAVLSREVSFQGEVWAAVSEGARDVVRRMLVRDPSLRATAAEVLAHEWVREGGSAGAAPLDNEVLCRLKNFAALNKLQQEALKVIATHLPDTEITGLRALFAEMDADGSGSITGEELRQALQRKGTRIPPEELERIMTRADISGDGTLDYEEFLAATMSLAKLERQENMYMAFKFFDADDSGYISREELTHALNRTCSPAEIDALMAQADSSGDGRIDYCEFCDLMRGLGGNKALPRAARTVKQGLMRAPISQPDPGRLRVDSIPPEDDLAFANLASLTPPPTLTTTTATSATTQRLQERDTQQQQPQQQSAAEAEGGGGAARLSSVSGLPSSGRHQPTPTPRRLITTTGGGISLHKTGAPTASSSTSPSSPPPLPPATPSLALAPSPASLRRSQR</sequence>
<feature type="binding site" evidence="7">
    <location>
        <position position="91"/>
    </location>
    <ligand>
        <name>ATP</name>
        <dbReference type="ChEBI" id="CHEBI:30616"/>
    </ligand>
</feature>
<feature type="compositionally biased region" description="Low complexity" evidence="8">
    <location>
        <begin position="632"/>
        <end position="641"/>
    </location>
</feature>
<dbReference type="CDD" id="cd00051">
    <property type="entry name" value="EFh"/>
    <property type="match status" value="2"/>
</dbReference>
<feature type="compositionally biased region" description="Low complexity" evidence="8">
    <location>
        <begin position="575"/>
        <end position="587"/>
    </location>
</feature>
<evidence type="ECO:0000256" key="1">
    <source>
        <dbReference type="ARBA" id="ARBA00022527"/>
    </source>
</evidence>
<evidence type="ECO:0000256" key="2">
    <source>
        <dbReference type="ARBA" id="ARBA00022679"/>
    </source>
</evidence>
<protein>
    <recommendedName>
        <fullName evidence="14">Calmodulin</fullName>
    </recommendedName>
</protein>
<dbReference type="Pfam" id="PF13499">
    <property type="entry name" value="EF-hand_7"/>
    <property type="match status" value="2"/>
</dbReference>
<dbReference type="CDD" id="cd05117">
    <property type="entry name" value="STKc_CAMK"/>
    <property type="match status" value="1"/>
</dbReference>
<reference evidence="12 13" key="1">
    <citation type="journal article" date="2023" name="Commun. Biol.">
        <title>Reorganization of the ancestral sex-determining regions during the evolution of trioecy in Pleodorina starrii.</title>
        <authorList>
            <person name="Takahashi K."/>
            <person name="Suzuki S."/>
            <person name="Kawai-Toyooka H."/>
            <person name="Yamamoto K."/>
            <person name="Hamaji T."/>
            <person name="Ootsuki R."/>
            <person name="Yamaguchi H."/>
            <person name="Kawachi M."/>
            <person name="Higashiyama T."/>
            <person name="Nozaki H."/>
        </authorList>
    </citation>
    <scope>NUCLEOTIDE SEQUENCE [LARGE SCALE GENOMIC DNA]</scope>
    <source>
        <strain evidence="12 13">NIES-4479</strain>
    </source>
</reference>
<feature type="domain" description="EF-hand" evidence="11">
    <location>
        <begin position="400"/>
        <end position="435"/>
    </location>
</feature>
<dbReference type="PROSITE" id="PS50011">
    <property type="entry name" value="PROTEIN_KINASE_DOM"/>
    <property type="match status" value="1"/>
</dbReference>
<dbReference type="SUPFAM" id="SSF47473">
    <property type="entry name" value="EF-hand"/>
    <property type="match status" value="1"/>
</dbReference>
<keyword evidence="2" id="KW-0808">Transferase</keyword>
<dbReference type="Gene3D" id="1.10.510.10">
    <property type="entry name" value="Transferase(Phosphotransferase) domain 1"/>
    <property type="match status" value="1"/>
</dbReference>
<dbReference type="InterPro" id="IPR017441">
    <property type="entry name" value="Protein_kinase_ATP_BS"/>
</dbReference>
<dbReference type="InterPro" id="IPR002048">
    <property type="entry name" value="EF_hand_dom"/>
</dbReference>
<feature type="domain" description="EF-hand" evidence="11">
    <location>
        <begin position="469"/>
        <end position="504"/>
    </location>
</feature>